<keyword evidence="2 4" id="KW-0807">Transducer</keyword>
<dbReference type="eggNOG" id="COG0840">
    <property type="taxonomic scope" value="Bacteria"/>
</dbReference>
<dbReference type="EMBL" id="CP000472">
    <property type="protein sequence ID" value="ACJ28889.1"/>
    <property type="molecule type" value="Genomic_DNA"/>
</dbReference>
<sequence>MVAIVALCLIISNWLSYIEIKQNTIANTNEKLTNVVKYESSKIESWFKEKADAIDALAQHYQTGTYRNNFVNAARLSTDVGGVARIYFGFDDGSAYSTETNSKWIDGKAIADKYDPRTRPWYQQGKSSHNLDITDIYIDDGTGHDVISILKNLGDGVVLGDIELTYLSETVKAVHYPGAVTLITDQTGKVLASESQKLVTGTRFSDFGLAQVQQKLLSNDEAMQEYTLDGIDKLAVSKAIPLVNGKKWYLFIALDKSVAYATVNNALYNSIISSSVMLTLAISLLLGVLYLLYRPILSLKEMVTELSTGNGDLTRRLDVKNDDDLGQISAGINRFIENLQTMMLEVLQSSTHIANSVERLKSETEANSAILVAHTTETEQIVTAVEEMSATANDVARNGAETASFTQVTKNQTMESKAVVAEATCTVAQLVQEVESTSSNIEQIDKDTINITQVLKVIGEIADQTNLLALNAAIEAARAGEQGRGFAVVADEVRALAARTQASTAEIELTLNQLREASNAAMVSMDATKNTCIKTAETTEVVASDLDAIGDSVNQINDLNTQIATAAEEQSSVSSEITRNMSAISEMASELAINGETTSSETVNLATANHQLELIVGQFRLK</sequence>
<dbReference type="KEGG" id="swp:swp_2137"/>
<evidence type="ECO:0000256" key="5">
    <source>
        <dbReference type="SAM" id="Phobius"/>
    </source>
</evidence>
<dbReference type="Gene3D" id="1.10.287.950">
    <property type="entry name" value="Methyl-accepting chemotaxis protein"/>
    <property type="match status" value="1"/>
</dbReference>
<name>B8CLW5_SHEPW</name>
<dbReference type="GO" id="GO:0016020">
    <property type="term" value="C:membrane"/>
    <property type="evidence" value="ECO:0007669"/>
    <property type="project" value="UniProtKB-SubCell"/>
</dbReference>
<dbReference type="InterPro" id="IPR003660">
    <property type="entry name" value="HAMP_dom"/>
</dbReference>
<dbReference type="PANTHER" id="PTHR32089:SF55">
    <property type="entry name" value="METHYL ACCEPTING SENSORY TRANSDUCER WITH CACHE_2 SMALL MOLECULE BINDING DOMAIN"/>
    <property type="match status" value="1"/>
</dbReference>
<dbReference type="Gene3D" id="3.30.450.20">
    <property type="entry name" value="PAS domain"/>
    <property type="match status" value="2"/>
</dbReference>
<dbReference type="CDD" id="cd06225">
    <property type="entry name" value="HAMP"/>
    <property type="match status" value="1"/>
</dbReference>
<dbReference type="Pfam" id="PF00015">
    <property type="entry name" value="MCPsignal"/>
    <property type="match status" value="1"/>
</dbReference>
<dbReference type="Proteomes" id="UP000000753">
    <property type="component" value="Chromosome"/>
</dbReference>
<dbReference type="GO" id="GO:0007165">
    <property type="term" value="P:signal transduction"/>
    <property type="evidence" value="ECO:0007669"/>
    <property type="project" value="UniProtKB-KW"/>
</dbReference>
<dbReference type="SMART" id="SM00304">
    <property type="entry name" value="HAMP"/>
    <property type="match status" value="1"/>
</dbReference>
<evidence type="ECO:0000259" key="6">
    <source>
        <dbReference type="PROSITE" id="PS50111"/>
    </source>
</evidence>
<dbReference type="GO" id="GO:0006935">
    <property type="term" value="P:chemotaxis"/>
    <property type="evidence" value="ECO:0007669"/>
    <property type="project" value="UniProtKB-ARBA"/>
</dbReference>
<dbReference type="Pfam" id="PF00672">
    <property type="entry name" value="HAMP"/>
    <property type="match status" value="1"/>
</dbReference>
<proteinExistence type="inferred from homology"/>
<dbReference type="CDD" id="cd11386">
    <property type="entry name" value="MCP_signal"/>
    <property type="match status" value="1"/>
</dbReference>
<dbReference type="InterPro" id="IPR029151">
    <property type="entry name" value="Sensor-like_sf"/>
</dbReference>
<keyword evidence="5" id="KW-0812">Transmembrane</keyword>
<dbReference type="PROSITE" id="PS50111">
    <property type="entry name" value="CHEMOTAXIS_TRANSDUC_2"/>
    <property type="match status" value="1"/>
</dbReference>
<dbReference type="SUPFAM" id="SSF103190">
    <property type="entry name" value="Sensory domain-like"/>
    <property type="match status" value="1"/>
</dbReference>
<feature type="domain" description="HAMP" evidence="7">
    <location>
        <begin position="294"/>
        <end position="344"/>
    </location>
</feature>
<feature type="transmembrane region" description="Helical" evidence="5">
    <location>
        <begin position="271"/>
        <end position="293"/>
    </location>
</feature>
<reference evidence="8 9" key="1">
    <citation type="journal article" date="2008" name="PLoS ONE">
        <title>Environmental adaptation: genomic analysis of the piezotolerant and psychrotolerant deep-sea iron reducing bacterium Shewanella piezotolerans WP3.</title>
        <authorList>
            <person name="Wang F."/>
            <person name="Wang J."/>
            <person name="Jian H."/>
            <person name="Zhang B."/>
            <person name="Li S."/>
            <person name="Wang F."/>
            <person name="Zeng X."/>
            <person name="Gao L."/>
            <person name="Bartlett D.H."/>
            <person name="Yu J."/>
            <person name="Hu S."/>
            <person name="Xiao X."/>
        </authorList>
    </citation>
    <scope>NUCLEOTIDE SEQUENCE [LARGE SCALE GENOMIC DNA]</scope>
    <source>
        <strain evidence="9">WP3 / JCM 13877</strain>
    </source>
</reference>
<accession>B8CLW5</accession>
<evidence type="ECO:0000313" key="8">
    <source>
        <dbReference type="EMBL" id="ACJ28889.1"/>
    </source>
</evidence>
<evidence type="ECO:0000256" key="1">
    <source>
        <dbReference type="ARBA" id="ARBA00004370"/>
    </source>
</evidence>
<evidence type="ECO:0000256" key="2">
    <source>
        <dbReference type="ARBA" id="ARBA00023224"/>
    </source>
</evidence>
<protein>
    <submittedName>
        <fullName evidence="8">Methyl-accepting chemotaxis protein</fullName>
    </submittedName>
</protein>
<comment type="subcellular location">
    <subcellularLocation>
        <location evidence="1">Membrane</location>
    </subcellularLocation>
</comment>
<organism evidence="8 9">
    <name type="scientific">Shewanella piezotolerans (strain WP3 / JCM 13877)</name>
    <dbReference type="NCBI Taxonomy" id="225849"/>
    <lineage>
        <taxon>Bacteria</taxon>
        <taxon>Pseudomonadati</taxon>
        <taxon>Pseudomonadota</taxon>
        <taxon>Gammaproteobacteria</taxon>
        <taxon>Alteromonadales</taxon>
        <taxon>Shewanellaceae</taxon>
        <taxon>Shewanella</taxon>
    </lineage>
</organism>
<evidence type="ECO:0000256" key="3">
    <source>
        <dbReference type="ARBA" id="ARBA00029447"/>
    </source>
</evidence>
<dbReference type="PANTHER" id="PTHR32089">
    <property type="entry name" value="METHYL-ACCEPTING CHEMOTAXIS PROTEIN MCPB"/>
    <property type="match status" value="1"/>
</dbReference>
<dbReference type="InterPro" id="IPR004089">
    <property type="entry name" value="MCPsignal_dom"/>
</dbReference>
<dbReference type="AlphaFoldDB" id="B8CLW5"/>
<dbReference type="FunFam" id="1.10.287.950:FF:000001">
    <property type="entry name" value="Methyl-accepting chemotaxis sensory transducer"/>
    <property type="match status" value="1"/>
</dbReference>
<evidence type="ECO:0000313" key="9">
    <source>
        <dbReference type="Proteomes" id="UP000000753"/>
    </source>
</evidence>
<gene>
    <name evidence="8" type="ordered locus">swp_2137</name>
</gene>
<keyword evidence="9" id="KW-1185">Reference proteome</keyword>
<keyword evidence="5" id="KW-1133">Transmembrane helix</keyword>
<evidence type="ECO:0000259" key="7">
    <source>
        <dbReference type="PROSITE" id="PS50885"/>
    </source>
</evidence>
<dbReference type="HOGENOM" id="CLU_000445_107_19_6"/>
<keyword evidence="5" id="KW-0472">Membrane</keyword>
<feature type="domain" description="Methyl-accepting transducer" evidence="6">
    <location>
        <begin position="349"/>
        <end position="585"/>
    </location>
</feature>
<dbReference type="STRING" id="225849.swp_2137"/>
<dbReference type="PROSITE" id="PS50885">
    <property type="entry name" value="HAMP"/>
    <property type="match status" value="1"/>
</dbReference>
<dbReference type="SMART" id="SM00283">
    <property type="entry name" value="MA"/>
    <property type="match status" value="1"/>
</dbReference>
<evidence type="ECO:0000256" key="4">
    <source>
        <dbReference type="PROSITE-ProRule" id="PRU00284"/>
    </source>
</evidence>
<comment type="similarity">
    <text evidence="3">Belongs to the methyl-accepting chemotaxis (MCP) protein family.</text>
</comment>
<dbReference type="SUPFAM" id="SSF58104">
    <property type="entry name" value="Methyl-accepting chemotaxis protein (MCP) signaling domain"/>
    <property type="match status" value="1"/>
</dbReference>